<sequence length="501" mass="54973">MTIKQTFTWMLTAATLSSALVVSFVFFGASPQPKIKLEHPPAMVMRTDELVRPAAAEVDLNASPLKAKVHGRVRTAIYETASNPNQHDGLIRDAQVQLCQGVDCGCSGGCSTCGGVGTAAYAAPMVQQSYVQPTVAYAQTAQPSFGYAQPPVESMPGRAMCAVDGNSRGNFSAEPRWGNARPQNWEQYSYGEYIGPFRTPHVPDYRIRIGDQLEFVYLLTRQRTNEPYRIYVGDTIQVTSTTDSTLNQPSVQILSDGTISLPLIGTVRTAGKTINNLQRELNDRYTEFVKTPEIVVQVIQGDTPLNDLRDAVDARAGQGGQSRNAQVSPDGTVQLPKIGSVPAIGLTLEEISREINARYRLFYSGIEVTPILTERAPRFIYVIGEVGQSGQFPLTGPTTVMQALALAQGFGDGGNMRQVIVFRRDANWQLIATKLDLNGALNGRRPYPSDEIWLRDSDIVLVPKKPIQRLSEAVNQYLTTTIYGIFPQQGIQFNFDGFQSL</sequence>
<dbReference type="RefSeq" id="WP_075083709.1">
    <property type="nucleotide sequence ID" value="NZ_CP042912.1"/>
</dbReference>
<keyword evidence="13" id="KW-0998">Cell outer membrane</keyword>
<keyword evidence="4" id="KW-1134">Transmembrane beta strand</keyword>
<keyword evidence="5" id="KW-0762">Sugar transport</keyword>
<dbReference type="PANTHER" id="PTHR33619">
    <property type="entry name" value="POLYSACCHARIDE EXPORT PROTEIN GFCE-RELATED"/>
    <property type="match status" value="1"/>
</dbReference>
<dbReference type="InterPro" id="IPR049712">
    <property type="entry name" value="Poly_export"/>
</dbReference>
<dbReference type="InterPro" id="IPR003715">
    <property type="entry name" value="Poly_export_N"/>
</dbReference>
<dbReference type="GO" id="GO:0046930">
    <property type="term" value="C:pore complex"/>
    <property type="evidence" value="ECO:0007669"/>
    <property type="project" value="UniProtKB-KW"/>
</dbReference>
<organism evidence="17 18">
    <name type="scientific">Mariniblastus fucicola</name>
    <dbReference type="NCBI Taxonomy" id="980251"/>
    <lineage>
        <taxon>Bacteria</taxon>
        <taxon>Pseudomonadati</taxon>
        <taxon>Planctomycetota</taxon>
        <taxon>Planctomycetia</taxon>
        <taxon>Pirellulales</taxon>
        <taxon>Pirellulaceae</taxon>
        <taxon>Mariniblastus</taxon>
    </lineage>
</organism>
<dbReference type="Proteomes" id="UP000322214">
    <property type="component" value="Chromosome"/>
</dbReference>
<protein>
    <submittedName>
        <fullName evidence="17">Polysaccharide biosynthesis/export protein</fullName>
    </submittedName>
</protein>
<feature type="domain" description="Polysaccharide export protein N-terminal" evidence="15">
    <location>
        <begin position="323"/>
        <end position="369"/>
    </location>
</feature>
<name>A0A5B9PJ75_9BACT</name>
<evidence type="ECO:0000259" key="16">
    <source>
        <dbReference type="Pfam" id="PF22461"/>
    </source>
</evidence>
<dbReference type="OrthoDB" id="233929at2"/>
<keyword evidence="6" id="KW-0812">Transmembrane</keyword>
<keyword evidence="9" id="KW-0406">Ion transport</keyword>
<feature type="domain" description="SLBB" evidence="16">
    <location>
        <begin position="380"/>
        <end position="443"/>
    </location>
</feature>
<dbReference type="InterPro" id="IPR054765">
    <property type="entry name" value="SLBB_dom"/>
</dbReference>
<evidence type="ECO:0000256" key="11">
    <source>
        <dbReference type="ARBA" id="ARBA00023136"/>
    </source>
</evidence>
<keyword evidence="14" id="KW-0449">Lipoprotein</keyword>
<evidence type="ECO:0000256" key="2">
    <source>
        <dbReference type="ARBA" id="ARBA00009450"/>
    </source>
</evidence>
<dbReference type="Pfam" id="PF22461">
    <property type="entry name" value="SLBB_2"/>
    <property type="match status" value="1"/>
</dbReference>
<keyword evidence="3" id="KW-0813">Transport</keyword>
<evidence type="ECO:0000313" key="18">
    <source>
        <dbReference type="Proteomes" id="UP000322214"/>
    </source>
</evidence>
<dbReference type="EMBL" id="CP042912">
    <property type="protein sequence ID" value="QEG24732.1"/>
    <property type="molecule type" value="Genomic_DNA"/>
</dbReference>
<evidence type="ECO:0000256" key="13">
    <source>
        <dbReference type="ARBA" id="ARBA00023237"/>
    </source>
</evidence>
<evidence type="ECO:0000256" key="3">
    <source>
        <dbReference type="ARBA" id="ARBA00022448"/>
    </source>
</evidence>
<evidence type="ECO:0000256" key="8">
    <source>
        <dbReference type="ARBA" id="ARBA00023047"/>
    </source>
</evidence>
<proteinExistence type="inferred from homology"/>
<gene>
    <name evidence="17" type="ORF">MFFC18_46540</name>
</gene>
<evidence type="ECO:0000256" key="7">
    <source>
        <dbReference type="ARBA" id="ARBA00022729"/>
    </source>
</evidence>
<accession>A0A5B9PJ75</accession>
<comment type="subcellular location">
    <subcellularLocation>
        <location evidence="1">Cell outer membrane</location>
        <topology evidence="1">Multi-pass membrane protein</topology>
    </subcellularLocation>
</comment>
<dbReference type="Pfam" id="PF02563">
    <property type="entry name" value="Poly_export"/>
    <property type="match status" value="2"/>
</dbReference>
<comment type="similarity">
    <text evidence="2">Belongs to the BexD/CtrA/VexA family.</text>
</comment>
<dbReference type="GO" id="GO:0015288">
    <property type="term" value="F:porin activity"/>
    <property type="evidence" value="ECO:0007669"/>
    <property type="project" value="UniProtKB-KW"/>
</dbReference>
<evidence type="ECO:0000256" key="9">
    <source>
        <dbReference type="ARBA" id="ARBA00023065"/>
    </source>
</evidence>
<keyword evidence="8" id="KW-0625">Polysaccharide transport</keyword>
<evidence type="ECO:0000256" key="1">
    <source>
        <dbReference type="ARBA" id="ARBA00004571"/>
    </source>
</evidence>
<feature type="domain" description="Polysaccharide export protein N-terminal" evidence="15">
    <location>
        <begin position="224"/>
        <end position="298"/>
    </location>
</feature>
<dbReference type="GO" id="GO:0006811">
    <property type="term" value="P:monoatomic ion transport"/>
    <property type="evidence" value="ECO:0007669"/>
    <property type="project" value="UniProtKB-KW"/>
</dbReference>
<dbReference type="Gene3D" id="3.30.1950.10">
    <property type="entry name" value="wza like domain"/>
    <property type="match status" value="2"/>
</dbReference>
<evidence type="ECO:0000256" key="12">
    <source>
        <dbReference type="ARBA" id="ARBA00023139"/>
    </source>
</evidence>
<reference evidence="17 18" key="1">
    <citation type="submission" date="2019-08" db="EMBL/GenBank/DDBJ databases">
        <title>Deep-cultivation of Planctomycetes and their phenomic and genomic characterization uncovers novel biology.</title>
        <authorList>
            <person name="Wiegand S."/>
            <person name="Jogler M."/>
            <person name="Boedeker C."/>
            <person name="Pinto D."/>
            <person name="Vollmers J."/>
            <person name="Rivas-Marin E."/>
            <person name="Kohn T."/>
            <person name="Peeters S.H."/>
            <person name="Heuer A."/>
            <person name="Rast P."/>
            <person name="Oberbeckmann S."/>
            <person name="Bunk B."/>
            <person name="Jeske O."/>
            <person name="Meyerdierks A."/>
            <person name="Storesund J.E."/>
            <person name="Kallscheuer N."/>
            <person name="Luecker S."/>
            <person name="Lage O.M."/>
            <person name="Pohl T."/>
            <person name="Merkel B.J."/>
            <person name="Hornburger P."/>
            <person name="Mueller R.-W."/>
            <person name="Bruemmer F."/>
            <person name="Labrenz M."/>
            <person name="Spormann A.M."/>
            <person name="Op den Camp H."/>
            <person name="Overmann J."/>
            <person name="Amann R."/>
            <person name="Jetten M.S.M."/>
            <person name="Mascher T."/>
            <person name="Medema M.H."/>
            <person name="Devos D.P."/>
            <person name="Kaster A.-K."/>
            <person name="Ovreas L."/>
            <person name="Rohde M."/>
            <person name="Galperin M.Y."/>
            <person name="Jogler C."/>
        </authorList>
    </citation>
    <scope>NUCLEOTIDE SEQUENCE [LARGE SCALE GENOMIC DNA]</scope>
    <source>
        <strain evidence="17 18">FC18</strain>
    </source>
</reference>
<evidence type="ECO:0000256" key="6">
    <source>
        <dbReference type="ARBA" id="ARBA00022692"/>
    </source>
</evidence>
<evidence type="ECO:0000256" key="10">
    <source>
        <dbReference type="ARBA" id="ARBA00023114"/>
    </source>
</evidence>
<keyword evidence="11" id="KW-0472">Membrane</keyword>
<keyword evidence="7" id="KW-0732">Signal</keyword>
<dbReference type="AlphaFoldDB" id="A0A5B9PJ75"/>
<dbReference type="GO" id="GO:0015159">
    <property type="term" value="F:polysaccharide transmembrane transporter activity"/>
    <property type="evidence" value="ECO:0007669"/>
    <property type="project" value="InterPro"/>
</dbReference>
<evidence type="ECO:0000256" key="5">
    <source>
        <dbReference type="ARBA" id="ARBA00022597"/>
    </source>
</evidence>
<evidence type="ECO:0000256" key="14">
    <source>
        <dbReference type="ARBA" id="ARBA00023288"/>
    </source>
</evidence>
<evidence type="ECO:0000259" key="15">
    <source>
        <dbReference type="Pfam" id="PF02563"/>
    </source>
</evidence>
<evidence type="ECO:0000256" key="4">
    <source>
        <dbReference type="ARBA" id="ARBA00022452"/>
    </source>
</evidence>
<keyword evidence="18" id="KW-1185">Reference proteome</keyword>
<dbReference type="Gene3D" id="3.10.560.10">
    <property type="entry name" value="Outer membrane lipoprotein wza domain like"/>
    <property type="match status" value="1"/>
</dbReference>
<keyword evidence="10" id="KW-0626">Porin</keyword>
<dbReference type="STRING" id="980251.GCA_001642875_00915"/>
<keyword evidence="12" id="KW-0564">Palmitate</keyword>
<dbReference type="PANTHER" id="PTHR33619:SF3">
    <property type="entry name" value="POLYSACCHARIDE EXPORT PROTEIN GFCE-RELATED"/>
    <property type="match status" value="1"/>
</dbReference>
<dbReference type="KEGG" id="mff:MFFC18_46540"/>
<dbReference type="GO" id="GO:0009279">
    <property type="term" value="C:cell outer membrane"/>
    <property type="evidence" value="ECO:0007669"/>
    <property type="project" value="UniProtKB-SubCell"/>
</dbReference>
<evidence type="ECO:0000313" key="17">
    <source>
        <dbReference type="EMBL" id="QEG24732.1"/>
    </source>
</evidence>